<reference evidence="2" key="1">
    <citation type="submission" date="2008-12" db="EMBL/GenBank/DDBJ databases">
        <title>Annotation of Streptomyces ghanaensis ATCC 14672.</title>
        <authorList>
            <consortium name="The Broad Institute Genome Sequencing Platform"/>
            <consortium name="Broad Institute Microbial Sequencing Center"/>
            <person name="Fischbach M."/>
            <person name="Ward D."/>
            <person name="Young S."/>
            <person name="Kodira C.D."/>
            <person name="Zeng Q."/>
            <person name="Koehrsen M."/>
            <person name="Godfrey P."/>
            <person name="Alvarado L."/>
            <person name="Berlin A.M."/>
            <person name="Borenstein D."/>
            <person name="Chen Z."/>
            <person name="Engels R."/>
            <person name="Freedman E."/>
            <person name="Gellesch M."/>
            <person name="Goldberg J."/>
            <person name="Griggs A."/>
            <person name="Gujja S."/>
            <person name="Heiman D.I."/>
            <person name="Hepburn T.A."/>
            <person name="Howarth C."/>
            <person name="Jen D."/>
            <person name="Larson L."/>
            <person name="Lewis B."/>
            <person name="Mehta T."/>
            <person name="Park D."/>
            <person name="Pearson M."/>
            <person name="Roberts A."/>
            <person name="Saif S."/>
            <person name="Shea T.D."/>
            <person name="Shenoy N."/>
            <person name="Sisk P."/>
            <person name="Stolte C."/>
            <person name="Sykes S.N."/>
            <person name="Walk T."/>
            <person name="White J."/>
            <person name="Yandava C."/>
            <person name="Straight P."/>
            <person name="Clardy J."/>
            <person name="Hung D."/>
            <person name="Kolter R."/>
            <person name="Mekalanos J."/>
            <person name="Walker S."/>
            <person name="Walsh C.T."/>
            <person name="Wieland B.L.C."/>
            <person name="Ilzarbe M."/>
            <person name="Galagan J."/>
            <person name="Nusbaum C."/>
            <person name="Birren B."/>
        </authorList>
    </citation>
    <scope>NUCLEOTIDE SEQUENCE [LARGE SCALE GENOMIC DNA]</scope>
    <source>
        <strain evidence="2">ATCC 14672 / DSM 40746 / JCM 4963 / KCTC 9882 / NRRL B-12104 / FH 1290</strain>
    </source>
</reference>
<protein>
    <submittedName>
        <fullName evidence="1">Predicted protein</fullName>
    </submittedName>
</protein>
<dbReference type="AlphaFoldDB" id="D5ZQE3"/>
<evidence type="ECO:0000313" key="2">
    <source>
        <dbReference type="Proteomes" id="UP000003824"/>
    </source>
</evidence>
<name>D5ZQE3_STRV1</name>
<dbReference type="EMBL" id="DS999641">
    <property type="protein sequence ID" value="EFE72385.2"/>
    <property type="molecule type" value="Genomic_DNA"/>
</dbReference>
<gene>
    <name evidence="1" type="ORF">SSFG_07620</name>
</gene>
<proteinExistence type="predicted"/>
<organism evidence="1 2">
    <name type="scientific">Streptomyces viridosporus (strain ATCC 14672 / DSM 40746 / JCM 4963 / KCTC 9882 / NRRL B-12104 / FH 1290)</name>
    <name type="common">Streptomyces ghanaensis</name>
    <dbReference type="NCBI Taxonomy" id="566461"/>
    <lineage>
        <taxon>Bacteria</taxon>
        <taxon>Bacillati</taxon>
        <taxon>Actinomycetota</taxon>
        <taxon>Actinomycetes</taxon>
        <taxon>Kitasatosporales</taxon>
        <taxon>Streptomycetaceae</taxon>
        <taxon>Streptomyces</taxon>
    </lineage>
</organism>
<accession>D5ZQE3</accession>
<evidence type="ECO:0000313" key="1">
    <source>
        <dbReference type="EMBL" id="EFE72385.2"/>
    </source>
</evidence>
<sequence>MVTSPPPHRRGIRLWVVDPLRAGYRNDGRHGVARHYAPQQQMLLRTGHRPFSRDFELTLSDRAMTRAVGRPLIGSFRLRSPRSPWSGGAGPTTGMFSIRDHGRAFVVGGLAGAVGFPHRQLMPSVERPALDSGRTRAERKFPCPAPLRGHAFPLCRPARPRP</sequence>
<dbReference type="Proteomes" id="UP000003824">
    <property type="component" value="Unassembled WGS sequence"/>
</dbReference>